<dbReference type="GO" id="GO:0005782">
    <property type="term" value="C:peroxisomal matrix"/>
    <property type="evidence" value="ECO:0007669"/>
    <property type="project" value="UniProtKB-SubCell"/>
</dbReference>
<dbReference type="PANTHER" id="PTHR10046">
    <property type="entry name" value="ATP DEPENDENT LON PROTEASE FAMILY MEMBER"/>
    <property type="match status" value="1"/>
</dbReference>
<feature type="active site" evidence="9 10">
    <location>
        <position position="912"/>
    </location>
</feature>
<dbReference type="Gene3D" id="3.30.230.10">
    <property type="match status" value="1"/>
</dbReference>
<feature type="compositionally biased region" description="Acidic residues" evidence="11">
    <location>
        <begin position="380"/>
        <end position="393"/>
    </location>
</feature>
<dbReference type="GeneID" id="59234734"/>
<dbReference type="GO" id="GO:0016887">
    <property type="term" value="F:ATP hydrolysis activity"/>
    <property type="evidence" value="ECO:0007669"/>
    <property type="project" value="UniProtKB-UniRule"/>
</dbReference>
<dbReference type="InterPro" id="IPR027065">
    <property type="entry name" value="Lon_Prtase"/>
</dbReference>
<evidence type="ECO:0000256" key="1">
    <source>
        <dbReference type="ARBA" id="ARBA00004253"/>
    </source>
</evidence>
<protein>
    <recommendedName>
        <fullName evidence="9">Lon protease homolog 2, peroxisomal</fullName>
        <ecNumber evidence="9">3.4.21.-</ecNumber>
    </recommendedName>
</protein>
<feature type="binding site" evidence="9">
    <location>
        <begin position="512"/>
        <end position="519"/>
    </location>
    <ligand>
        <name>ATP</name>
        <dbReference type="ChEBI" id="CHEBI:30616"/>
    </ligand>
</feature>
<evidence type="ECO:0000256" key="3">
    <source>
        <dbReference type="ARBA" id="ARBA00022741"/>
    </source>
</evidence>
<dbReference type="Gene3D" id="1.10.8.60">
    <property type="match status" value="1"/>
</dbReference>
<dbReference type="AlphaFoldDB" id="A0A7H9AXT6"/>
<dbReference type="OrthoDB" id="2411602at2759"/>
<dbReference type="GO" id="GO:0016558">
    <property type="term" value="P:protein import into peroxisome matrix"/>
    <property type="evidence" value="ECO:0007669"/>
    <property type="project" value="UniProtKB-UniRule"/>
</dbReference>
<feature type="region of interest" description="Disordered" evidence="11">
    <location>
        <begin position="365"/>
        <end position="393"/>
    </location>
</feature>
<dbReference type="InterPro" id="IPR027501">
    <property type="entry name" value="Lonp2_euk"/>
</dbReference>
<dbReference type="InterPro" id="IPR003593">
    <property type="entry name" value="AAA+_ATPase"/>
</dbReference>
<dbReference type="Pfam" id="PF00004">
    <property type="entry name" value="AAA"/>
    <property type="match status" value="1"/>
</dbReference>
<gene>
    <name evidence="14" type="ORF">HG535_0B01110</name>
</gene>
<dbReference type="InterPro" id="IPR054594">
    <property type="entry name" value="Lon_lid"/>
</dbReference>
<dbReference type="PRINTS" id="PR00830">
    <property type="entry name" value="ENDOLAPTASE"/>
</dbReference>
<dbReference type="CDD" id="cd19500">
    <property type="entry name" value="RecA-like_Lon"/>
    <property type="match status" value="1"/>
</dbReference>
<feature type="domain" description="Lon N-terminal" evidence="13">
    <location>
        <begin position="15"/>
        <end position="303"/>
    </location>
</feature>
<dbReference type="RefSeq" id="XP_037142801.1">
    <property type="nucleotide sequence ID" value="XM_037286906.1"/>
</dbReference>
<keyword evidence="15" id="KW-1185">Reference proteome</keyword>
<dbReference type="InterPro" id="IPR027417">
    <property type="entry name" value="P-loop_NTPase"/>
</dbReference>
<evidence type="ECO:0000256" key="7">
    <source>
        <dbReference type="ARBA" id="ARBA00023140"/>
    </source>
</evidence>
<feature type="active site" evidence="9 10">
    <location>
        <position position="869"/>
    </location>
</feature>
<keyword evidence="6 9" id="KW-0067">ATP-binding</keyword>
<evidence type="ECO:0000313" key="15">
    <source>
        <dbReference type="Proteomes" id="UP000509704"/>
    </source>
</evidence>
<dbReference type="InterPro" id="IPR003959">
    <property type="entry name" value="ATPase_AAA_core"/>
</dbReference>
<dbReference type="SMART" id="SM00382">
    <property type="entry name" value="AAA"/>
    <property type="match status" value="1"/>
</dbReference>
<evidence type="ECO:0000256" key="2">
    <source>
        <dbReference type="ARBA" id="ARBA00022670"/>
    </source>
</evidence>
<evidence type="ECO:0000256" key="11">
    <source>
        <dbReference type="SAM" id="MobiDB-lite"/>
    </source>
</evidence>
<accession>A0A7H9AXT6</accession>
<keyword evidence="4 9" id="KW-0378">Hydrolase</keyword>
<dbReference type="InterPro" id="IPR003111">
    <property type="entry name" value="Lon_prtase_N"/>
</dbReference>
<dbReference type="HAMAP" id="MF_03121">
    <property type="entry name" value="lonp2_euk"/>
    <property type="match status" value="1"/>
</dbReference>
<dbReference type="Pfam" id="PF05362">
    <property type="entry name" value="Lon_C"/>
    <property type="match status" value="1"/>
</dbReference>
<keyword evidence="7 9" id="KW-0576">Peroxisome</keyword>
<evidence type="ECO:0000256" key="9">
    <source>
        <dbReference type="HAMAP-Rule" id="MF_03121"/>
    </source>
</evidence>
<dbReference type="Gene3D" id="3.40.50.300">
    <property type="entry name" value="P-loop containing nucleotide triphosphate hydrolases"/>
    <property type="match status" value="1"/>
</dbReference>
<keyword evidence="2 9" id="KW-0645">Protease</keyword>
<evidence type="ECO:0000259" key="12">
    <source>
        <dbReference type="PROSITE" id="PS51786"/>
    </source>
</evidence>
<dbReference type="InterPro" id="IPR008269">
    <property type="entry name" value="Lon_proteolytic"/>
</dbReference>
<comment type="subcellular location">
    <subcellularLocation>
        <location evidence="1 9">Peroxisome matrix</location>
    </subcellularLocation>
</comment>
<dbReference type="PROSITE" id="PS51786">
    <property type="entry name" value="LON_PROTEOLYTIC"/>
    <property type="match status" value="1"/>
</dbReference>
<dbReference type="Proteomes" id="UP000509704">
    <property type="component" value="Chromosome 2"/>
</dbReference>
<comment type="function">
    <text evidence="9">ATP-dependent serine protease that mediates the selective degradation of misfolded and unassembled polypeptides in the peroxisomal matrix. Necessary for type 2 peroxisome targeting signal (PTS2)-containing protein processing and facilitates peroxisome matrix protein import.</text>
</comment>
<dbReference type="InterPro" id="IPR020568">
    <property type="entry name" value="Ribosomal_Su5_D2-typ_SF"/>
</dbReference>
<dbReference type="PROSITE" id="PS51787">
    <property type="entry name" value="LON_N"/>
    <property type="match status" value="1"/>
</dbReference>
<evidence type="ECO:0000256" key="4">
    <source>
        <dbReference type="ARBA" id="ARBA00022801"/>
    </source>
</evidence>
<dbReference type="KEGG" id="zmk:HG535_0B01110"/>
<comment type="similarity">
    <text evidence="9 10">Belongs to the peptidase S16 family.</text>
</comment>
<evidence type="ECO:0000259" key="13">
    <source>
        <dbReference type="PROSITE" id="PS51787"/>
    </source>
</evidence>
<comment type="catalytic activity">
    <reaction evidence="8">
        <text>Hydrolysis of proteins in presence of ATP.</text>
        <dbReference type="EC" id="3.4.21.53"/>
    </reaction>
</comment>
<evidence type="ECO:0000256" key="8">
    <source>
        <dbReference type="ARBA" id="ARBA00050665"/>
    </source>
</evidence>
<dbReference type="SUPFAM" id="SSF54211">
    <property type="entry name" value="Ribosomal protein S5 domain 2-like"/>
    <property type="match status" value="1"/>
</dbReference>
<dbReference type="GO" id="GO:0004252">
    <property type="term" value="F:serine-type endopeptidase activity"/>
    <property type="evidence" value="ECO:0007669"/>
    <property type="project" value="UniProtKB-UniRule"/>
</dbReference>
<dbReference type="EC" id="3.4.21.-" evidence="9"/>
<evidence type="ECO:0000256" key="5">
    <source>
        <dbReference type="ARBA" id="ARBA00022825"/>
    </source>
</evidence>
<dbReference type="GO" id="GO:0006515">
    <property type="term" value="P:protein quality control for misfolded or incompletely synthesized proteins"/>
    <property type="evidence" value="ECO:0007669"/>
    <property type="project" value="UniProtKB-UniRule"/>
</dbReference>
<feature type="domain" description="Lon proteolytic" evidence="12">
    <location>
        <begin position="770"/>
        <end position="982"/>
    </location>
</feature>
<feature type="short sequence motif" description="Microbody targeting signal" evidence="9">
    <location>
        <begin position="999"/>
        <end position="1001"/>
    </location>
</feature>
<dbReference type="GO" id="GO:0005524">
    <property type="term" value="F:ATP binding"/>
    <property type="evidence" value="ECO:0007669"/>
    <property type="project" value="UniProtKB-UniRule"/>
</dbReference>
<dbReference type="GO" id="GO:0016485">
    <property type="term" value="P:protein processing"/>
    <property type="evidence" value="ECO:0007669"/>
    <property type="project" value="UniProtKB-UniRule"/>
</dbReference>
<name>A0A7H9AXT6_ZYGMR</name>
<evidence type="ECO:0000256" key="10">
    <source>
        <dbReference type="PROSITE-ProRule" id="PRU01122"/>
    </source>
</evidence>
<keyword evidence="5 9" id="KW-0720">Serine protease</keyword>
<organism evidence="14 15">
    <name type="scientific">Zygotorulaspora mrakii</name>
    <name type="common">Zygosaccharomyces mrakii</name>
    <dbReference type="NCBI Taxonomy" id="42260"/>
    <lineage>
        <taxon>Eukaryota</taxon>
        <taxon>Fungi</taxon>
        <taxon>Dikarya</taxon>
        <taxon>Ascomycota</taxon>
        <taxon>Saccharomycotina</taxon>
        <taxon>Saccharomycetes</taxon>
        <taxon>Saccharomycetales</taxon>
        <taxon>Saccharomycetaceae</taxon>
        <taxon>Zygotorulaspora</taxon>
    </lineage>
</organism>
<sequence length="1001" mass="111845">MLFSRCGDECVLRSFPCLSLEQSPSVVPLPGILYKITFGRSDAENILGYFKSSKHYQKHFLLADVKAWNKQNFDTANKETIESLETFGRTFDPPNDDKGLYICLIPAKSKDNHIGCISKVVGVLTEEKVVTISFKTFCRAIVKTPSSKPKCQVWSSELSLDSVQRMVKSCGNEQMKRLIAEFIEVLGTTDNFINSFKKKYEILLDKTSGDHLLLLSPLSNTLYFQLNKAQFNKAWSTLLGLITELTESMDEAPINANLMQILKLMDLTVTVLPTSTTQKLDFLSSFSLIERCEIFKTIMDDFKQVFKHLYSSTEYVQAHFSQASNLEKSRLIANQLKSLRFFIEDVKAQNRSRIPMAASKVKSMISIDGKERKSPPAQGDESDPEDDLSGDENDEMTTLRDFIKNLNKLGVHRDGIKLLRKDFKIFLSTNPQNAEYQVLRNYFDVVNDIPFGKYTNRASINLEEARQKLDNDHFGLNSVKNRLIEYLCTLKLSEQLKKRGESRKSPILLLVGPPGVGKTSIAKSVADMLNLKFQRISLGGVHNEAEIRGHRRTYVGAMCGIIINALKKSGCMNPLILLDEVDKLLSTTGSGSGYGFKLNGDPGAALLEVLDPEQNNTFMDHYVGFPVDLSQVLFLCTANDLAGISGPLLDRLEVIEIPGYTPEEKVKIGSKFLLPKQIRINGLDKCERCFTLSNQAWYSLVTEYVRESGVRNLERKLATIVRGKVVEYVKEEDHQRTNDQQIVTKNEMFKYLGFPLHPIATELLRNVKMAEKEGIVNGLSYSSDGTGNVLVFEIIKTGSVDKSQGPVTTATGNLGTVLQESIDIGCSLVKSILRRGLIVGEDCQITNEFFSSKYHLHVPMGAISKDGPSAGTAITLALMSLALRRPVDPLLCMTGEITLRGKILPIGGVKEKLLGAQMYGMKRVLLPIANKQDVIQAVADSVAPFIEDKTSQDEISLVQEKMNLSVAYVSDIYDVLRYAWPDITFHAEVPVEQNHQCLSKM</sequence>
<reference evidence="14 15" key="1">
    <citation type="submission" date="2020-07" db="EMBL/GenBank/DDBJ databases">
        <title>The yeast mating-type switching endonuclease HO is a domesticated member of an unorthodox homing genetic element family.</title>
        <authorList>
            <person name="Coughlan A.Y."/>
            <person name="Lombardi L."/>
            <person name="Braun-Galleani S."/>
            <person name="Martos A.R."/>
            <person name="Galeote V."/>
            <person name="Bigey F."/>
            <person name="Dequin S."/>
            <person name="Byrne K.P."/>
            <person name="Wolfe K.H."/>
        </authorList>
    </citation>
    <scope>NUCLEOTIDE SEQUENCE [LARGE SCALE GENOMIC DNA]</scope>
    <source>
        <strain evidence="14 15">NRRL Y-6702</strain>
    </source>
</reference>
<evidence type="ECO:0000256" key="6">
    <source>
        <dbReference type="ARBA" id="ARBA00022840"/>
    </source>
</evidence>
<dbReference type="Pfam" id="PF22667">
    <property type="entry name" value="Lon_lid"/>
    <property type="match status" value="1"/>
</dbReference>
<proteinExistence type="inferred from homology"/>
<dbReference type="SUPFAM" id="SSF52540">
    <property type="entry name" value="P-loop containing nucleoside triphosphate hydrolases"/>
    <property type="match status" value="1"/>
</dbReference>
<keyword evidence="3 9" id="KW-0547">Nucleotide-binding</keyword>
<dbReference type="FunFam" id="3.40.50.300:FF:000021">
    <property type="entry name" value="Lon protease homolog"/>
    <property type="match status" value="1"/>
</dbReference>
<evidence type="ECO:0000313" key="14">
    <source>
        <dbReference type="EMBL" id="QLG71073.1"/>
    </source>
</evidence>
<dbReference type="EMBL" id="CP058605">
    <property type="protein sequence ID" value="QLG71073.1"/>
    <property type="molecule type" value="Genomic_DNA"/>
</dbReference>
<dbReference type="GO" id="GO:0004176">
    <property type="term" value="F:ATP-dependent peptidase activity"/>
    <property type="evidence" value="ECO:0007669"/>
    <property type="project" value="UniProtKB-UniRule"/>
</dbReference>
<dbReference type="InterPro" id="IPR014721">
    <property type="entry name" value="Ribsml_uS5_D2-typ_fold_subgr"/>
</dbReference>